<dbReference type="InterPro" id="IPR050232">
    <property type="entry name" value="FBL13/AtMIF1-like"/>
</dbReference>
<organism evidence="4 5">
    <name type="scientific">Microthlaspi erraticum</name>
    <dbReference type="NCBI Taxonomy" id="1685480"/>
    <lineage>
        <taxon>Eukaryota</taxon>
        <taxon>Viridiplantae</taxon>
        <taxon>Streptophyta</taxon>
        <taxon>Embryophyta</taxon>
        <taxon>Tracheophyta</taxon>
        <taxon>Spermatophyta</taxon>
        <taxon>Magnoliopsida</taxon>
        <taxon>eudicotyledons</taxon>
        <taxon>Gunneridae</taxon>
        <taxon>Pentapetalae</taxon>
        <taxon>rosids</taxon>
        <taxon>malvids</taxon>
        <taxon>Brassicales</taxon>
        <taxon>Brassicaceae</taxon>
        <taxon>Coluteocarpeae</taxon>
        <taxon>Microthlaspi</taxon>
    </lineage>
</organism>
<proteinExistence type="predicted"/>
<dbReference type="SUPFAM" id="SSF81383">
    <property type="entry name" value="F-box domain"/>
    <property type="match status" value="1"/>
</dbReference>
<dbReference type="Proteomes" id="UP000467841">
    <property type="component" value="Unassembled WGS sequence"/>
</dbReference>
<feature type="domain" description="F-box" evidence="3">
    <location>
        <begin position="17"/>
        <end position="53"/>
    </location>
</feature>
<gene>
    <name evidence="4" type="ORF">MERR_LOCUS6663</name>
</gene>
<dbReference type="Pfam" id="PF08387">
    <property type="entry name" value="FBD"/>
    <property type="match status" value="1"/>
</dbReference>
<evidence type="ECO:0000256" key="1">
    <source>
        <dbReference type="SAM" id="MobiDB-lite"/>
    </source>
</evidence>
<dbReference type="Pfam" id="PF24758">
    <property type="entry name" value="LRR_At5g56370"/>
    <property type="match status" value="1"/>
</dbReference>
<dbReference type="InterPro" id="IPR001810">
    <property type="entry name" value="F-box_dom"/>
</dbReference>
<evidence type="ECO:0000313" key="4">
    <source>
        <dbReference type="EMBL" id="CAA7019428.1"/>
    </source>
</evidence>
<dbReference type="SMART" id="SM00579">
    <property type="entry name" value="FBD"/>
    <property type="match status" value="1"/>
</dbReference>
<evidence type="ECO:0000313" key="5">
    <source>
        <dbReference type="Proteomes" id="UP000467841"/>
    </source>
</evidence>
<sequence>MIGRGKRSRQSQRSKEEDRISELPDPLICEILSHLSTKDLVKTSVLSTRWRTLWLWVPYATLDSSEFPCLDAFVKLGDRFFDPVRVSCLHELNLNVIDMNNKGGDGGASYYHKSWIDAAVKRKVQHVYAQLQGGNLDFYELPTSLFNCKTLVSLRLCLVKVTLDHVGFVSLPCLKSIELKCFNTNEASFERLVSCCPVLEKLNISNCLNIRDVKVFRVLSTSLEILVVSFLNFVHDFGSGSGFVVDAPRLRFLSVVGELSESFLVNNMDPNNSKVSISLAFRLNDFDEAALFSKRSSIRRFLSGISKVSREMSLSAFTFELICIYSKLEPLPLFGNIFSLHLDSTVLALNLVPTFLQSFPNLRALSLVIICLAPMSLFFSISAYLFIELYFFLPQVSYGAQKEVKYPSISSVPQCLLSSLEAIYFHLSIWETSEEVILLSYFIMNSAILKKVFVRLSTSDGSRENVTLKRLLQIPRGSTKCQVFVL</sequence>
<name>A0A6D2HXT9_9BRAS</name>
<protein>
    <recommendedName>
        <fullName evidence="3">F-box domain-containing protein</fullName>
    </recommendedName>
</protein>
<dbReference type="InterPro" id="IPR036047">
    <property type="entry name" value="F-box-like_dom_sf"/>
</dbReference>
<dbReference type="Gene3D" id="1.20.1280.50">
    <property type="match status" value="1"/>
</dbReference>
<accession>A0A6D2HXT9</accession>
<dbReference type="CDD" id="cd22160">
    <property type="entry name" value="F-box_AtFBL13-like"/>
    <property type="match status" value="1"/>
</dbReference>
<dbReference type="InterPro" id="IPR053781">
    <property type="entry name" value="F-box_AtFBL13-like"/>
</dbReference>
<comment type="caution">
    <text evidence="4">The sequence shown here is derived from an EMBL/GenBank/DDBJ whole genome shotgun (WGS) entry which is preliminary data.</text>
</comment>
<dbReference type="InterPro" id="IPR032675">
    <property type="entry name" value="LRR_dom_sf"/>
</dbReference>
<dbReference type="EMBL" id="CACVBM020000444">
    <property type="protein sequence ID" value="CAA7019428.1"/>
    <property type="molecule type" value="Genomic_DNA"/>
</dbReference>
<keyword evidence="5" id="KW-1185">Reference proteome</keyword>
<feature type="transmembrane region" description="Helical" evidence="2">
    <location>
        <begin position="364"/>
        <end position="387"/>
    </location>
</feature>
<dbReference type="InterPro" id="IPR006566">
    <property type="entry name" value="FBD"/>
</dbReference>
<evidence type="ECO:0000256" key="2">
    <source>
        <dbReference type="SAM" id="Phobius"/>
    </source>
</evidence>
<dbReference type="PROSITE" id="PS50181">
    <property type="entry name" value="FBOX"/>
    <property type="match status" value="1"/>
</dbReference>
<feature type="compositionally biased region" description="Basic residues" evidence="1">
    <location>
        <begin position="1"/>
        <end position="12"/>
    </location>
</feature>
<dbReference type="PANTHER" id="PTHR31900:SF25">
    <property type="entry name" value="FBD DOMAIN-CONTAINING PROTEIN"/>
    <property type="match status" value="1"/>
</dbReference>
<reference evidence="4" key="1">
    <citation type="submission" date="2020-01" db="EMBL/GenBank/DDBJ databases">
        <authorList>
            <person name="Mishra B."/>
        </authorList>
    </citation>
    <scope>NUCLEOTIDE SEQUENCE [LARGE SCALE GENOMIC DNA]</scope>
</reference>
<feature type="region of interest" description="Disordered" evidence="1">
    <location>
        <begin position="1"/>
        <end position="21"/>
    </location>
</feature>
<keyword evidence="2" id="KW-0472">Membrane</keyword>
<dbReference type="AlphaFoldDB" id="A0A6D2HXT9"/>
<dbReference type="OrthoDB" id="594804at2759"/>
<dbReference type="PANTHER" id="PTHR31900">
    <property type="entry name" value="F-BOX/RNI SUPERFAMILY PROTEIN-RELATED"/>
    <property type="match status" value="1"/>
</dbReference>
<dbReference type="InterPro" id="IPR055411">
    <property type="entry name" value="LRR_FXL15/At3g58940/PEG3-like"/>
</dbReference>
<dbReference type="SMART" id="SM00256">
    <property type="entry name" value="FBOX"/>
    <property type="match status" value="1"/>
</dbReference>
<evidence type="ECO:0000259" key="3">
    <source>
        <dbReference type="PROSITE" id="PS50181"/>
    </source>
</evidence>
<keyword evidence="2" id="KW-0812">Transmembrane</keyword>
<dbReference type="Gene3D" id="3.80.10.10">
    <property type="entry name" value="Ribonuclease Inhibitor"/>
    <property type="match status" value="1"/>
</dbReference>
<dbReference type="SUPFAM" id="SSF52047">
    <property type="entry name" value="RNI-like"/>
    <property type="match status" value="1"/>
</dbReference>
<keyword evidence="2" id="KW-1133">Transmembrane helix</keyword>
<dbReference type="Pfam" id="PF00646">
    <property type="entry name" value="F-box"/>
    <property type="match status" value="1"/>
</dbReference>